<proteinExistence type="predicted"/>
<accession>J9D8X9</accession>
<reference evidence="1" key="1">
    <citation type="journal article" date="2012" name="PLoS ONE">
        <title>Gene sets for utilization of primary and secondary nutrition supplies in the distal gut of endangered iberian lynx.</title>
        <authorList>
            <person name="Alcaide M."/>
            <person name="Messina E."/>
            <person name="Richter M."/>
            <person name="Bargiela R."/>
            <person name="Peplies J."/>
            <person name="Huws S.A."/>
            <person name="Newbold C.J."/>
            <person name="Golyshin P.N."/>
            <person name="Simon M.A."/>
            <person name="Lopez G."/>
            <person name="Yakimov M.M."/>
            <person name="Ferrer M."/>
        </authorList>
    </citation>
    <scope>NUCLEOTIDE SEQUENCE</scope>
</reference>
<gene>
    <name evidence="1" type="ORF">EVA_02621</name>
</gene>
<dbReference type="EMBL" id="AMCI01000429">
    <property type="protein sequence ID" value="EJX09276.1"/>
    <property type="molecule type" value="Genomic_DNA"/>
</dbReference>
<protein>
    <recommendedName>
        <fullName evidence="2">Mobilization protein</fullName>
    </recommendedName>
</protein>
<dbReference type="AlphaFoldDB" id="J9D8X9"/>
<evidence type="ECO:0000313" key="1">
    <source>
        <dbReference type="EMBL" id="EJX09276.1"/>
    </source>
</evidence>
<name>J9D8X9_9ZZZZ</name>
<comment type="caution">
    <text evidence="1">The sequence shown here is derived from an EMBL/GenBank/DDBJ whole genome shotgun (WGS) entry which is preliminary data.</text>
</comment>
<sequence length="151" mass="17610">MCIAVSLREIGVWESEQLKLWNMKNQRTKVFQLRLTADELLNLKEKAVPYQSVSNYIRKAVEEFTHVDVKQQIEMMQDLCAFYRKFQNELSWAGSNLNQSVRRVNELAVAGLLSPGYVNEVLLPSIQDVQNILKRIKDDLETLNNRTRLIK</sequence>
<evidence type="ECO:0008006" key="2">
    <source>
        <dbReference type="Google" id="ProtNLM"/>
    </source>
</evidence>
<organism evidence="1">
    <name type="scientific">gut metagenome</name>
    <dbReference type="NCBI Taxonomy" id="749906"/>
    <lineage>
        <taxon>unclassified sequences</taxon>
        <taxon>metagenomes</taxon>
        <taxon>organismal metagenomes</taxon>
    </lineage>
</organism>